<feature type="non-terminal residue" evidence="1">
    <location>
        <position position="1"/>
    </location>
</feature>
<name>C6TKQ5_SOYBN</name>
<protein>
    <submittedName>
        <fullName evidence="1">Uncharacterized protein</fullName>
    </submittedName>
</protein>
<dbReference type="EMBL" id="BT098274">
    <property type="protein sequence ID" value="ACU23495.1"/>
    <property type="molecule type" value="mRNA"/>
</dbReference>
<organism evidence="1">
    <name type="scientific">Glycine max</name>
    <name type="common">Soybean</name>
    <name type="synonym">Glycine hispida</name>
    <dbReference type="NCBI Taxonomy" id="3847"/>
    <lineage>
        <taxon>Eukaryota</taxon>
        <taxon>Viridiplantae</taxon>
        <taxon>Streptophyta</taxon>
        <taxon>Embryophyta</taxon>
        <taxon>Tracheophyta</taxon>
        <taxon>Spermatophyta</taxon>
        <taxon>Magnoliopsida</taxon>
        <taxon>eudicotyledons</taxon>
        <taxon>Gunneridae</taxon>
        <taxon>Pentapetalae</taxon>
        <taxon>rosids</taxon>
        <taxon>fabids</taxon>
        <taxon>Fabales</taxon>
        <taxon>Fabaceae</taxon>
        <taxon>Papilionoideae</taxon>
        <taxon>50 kb inversion clade</taxon>
        <taxon>NPAAA clade</taxon>
        <taxon>indigoferoid/millettioid clade</taxon>
        <taxon>Phaseoleae</taxon>
        <taxon>Glycine</taxon>
        <taxon>Glycine subgen. Soja</taxon>
    </lineage>
</organism>
<proteinExistence type="evidence at transcript level"/>
<evidence type="ECO:0000313" key="1">
    <source>
        <dbReference type="EMBL" id="ACU23495.1"/>
    </source>
</evidence>
<dbReference type="AlphaFoldDB" id="C6TKQ5"/>
<reference evidence="1" key="1">
    <citation type="submission" date="2009-08" db="EMBL/GenBank/DDBJ databases">
        <authorList>
            <person name="Cheung F."/>
            <person name="Xiao Y."/>
            <person name="Chan A."/>
            <person name="Moskal W."/>
            <person name="Town C.D."/>
        </authorList>
    </citation>
    <scope>NUCLEOTIDE SEQUENCE</scope>
</reference>
<accession>C6TKQ5</accession>
<sequence length="103" mass="11259">FFFFFFGQARRVKEDFQVAGFGEAVGFHLLWEEAGGQAFGAEKVVDGGRGGGERKLEEEREREKECECEEGGGGGSVKDCCCSCCHGGVVCLDQKEKKEHEGV</sequence>